<reference evidence="1" key="1">
    <citation type="submission" date="2020-10" db="EMBL/GenBank/DDBJ databases">
        <authorList>
            <person name="Gilroy R."/>
        </authorList>
    </citation>
    <scope>NUCLEOTIDE SEQUENCE</scope>
    <source>
        <strain evidence="1">CHK195-26880</strain>
    </source>
</reference>
<sequence length="401" mass="45445">MNFINNLFFREEPVVEQEDTSFNTSDALLRALINGEVIDKEKALSIPAISSAVDTISNLVAICPVNLYKKEKDQETGAVKTIKVEDSRTHILNWETGDTLSPMQMKKAIVKDYLTEKGAYVFIEKGINDFKSLRYVEPTQVSILKNVDPIFKDIKYQVYSRDYETWNFLTILRNTTDGAKGKSAIEEITKSIETAYTTIIYELGLVQKGGGKKGFLSSKRKLGKDELIALKNAWREYYGNANENVIILNEGIEFQEGASSSVELQMNERKQTLKNDIKDVFHICDTYDDTIKYAVLPIISAIEDSLNRDFLLESEKGSFYFAFDTSELTRGSLKERYEAYKTAKETGWLSINEIRTKEDYDVIDGMDVVGMSLGDVLYDIKNKKYFTPNTGSVTEIGGDNK</sequence>
<dbReference type="InterPro" id="IPR006944">
    <property type="entry name" value="Phage/GTA_portal"/>
</dbReference>
<dbReference type="Pfam" id="PF04860">
    <property type="entry name" value="Phage_portal"/>
    <property type="match status" value="1"/>
</dbReference>
<evidence type="ECO:0000313" key="1">
    <source>
        <dbReference type="EMBL" id="HIT38218.1"/>
    </source>
</evidence>
<comment type="caution">
    <text evidence="1">The sequence shown here is derived from an EMBL/GenBank/DDBJ whole genome shotgun (WGS) entry which is preliminary data.</text>
</comment>
<dbReference type="Proteomes" id="UP000886833">
    <property type="component" value="Unassembled WGS sequence"/>
</dbReference>
<gene>
    <name evidence="1" type="ORF">IAB59_07075</name>
</gene>
<reference evidence="1" key="2">
    <citation type="journal article" date="2021" name="PeerJ">
        <title>Extensive microbial diversity within the chicken gut microbiome revealed by metagenomics and culture.</title>
        <authorList>
            <person name="Gilroy R."/>
            <person name="Ravi A."/>
            <person name="Getino M."/>
            <person name="Pursley I."/>
            <person name="Horton D.L."/>
            <person name="Alikhan N.F."/>
            <person name="Baker D."/>
            <person name="Gharbi K."/>
            <person name="Hall N."/>
            <person name="Watson M."/>
            <person name="Adriaenssens E.M."/>
            <person name="Foster-Nyarko E."/>
            <person name="Jarju S."/>
            <person name="Secka A."/>
            <person name="Antonio M."/>
            <person name="Oren A."/>
            <person name="Chaudhuri R.R."/>
            <person name="La Ragione R."/>
            <person name="Hildebrand F."/>
            <person name="Pallen M.J."/>
        </authorList>
    </citation>
    <scope>NUCLEOTIDE SEQUENCE</scope>
    <source>
        <strain evidence="1">CHK195-26880</strain>
    </source>
</reference>
<proteinExistence type="predicted"/>
<organism evidence="1 2">
    <name type="scientific">Candidatus Onthousia faecipullorum</name>
    <dbReference type="NCBI Taxonomy" id="2840887"/>
    <lineage>
        <taxon>Bacteria</taxon>
        <taxon>Bacillati</taxon>
        <taxon>Bacillota</taxon>
        <taxon>Bacilli</taxon>
        <taxon>Candidatus Onthousia</taxon>
    </lineage>
</organism>
<dbReference type="InterPro" id="IPR006427">
    <property type="entry name" value="Portal_HK97"/>
</dbReference>
<evidence type="ECO:0000313" key="2">
    <source>
        <dbReference type="Proteomes" id="UP000886833"/>
    </source>
</evidence>
<dbReference type="AlphaFoldDB" id="A0A9D1KBD5"/>
<dbReference type="NCBIfam" id="TIGR01537">
    <property type="entry name" value="portal_HK97"/>
    <property type="match status" value="1"/>
</dbReference>
<accession>A0A9D1KBD5</accession>
<name>A0A9D1KBD5_9FIRM</name>
<protein>
    <submittedName>
        <fullName evidence="1">Phage portal protein</fullName>
    </submittedName>
</protein>
<dbReference type="EMBL" id="DVKQ01000092">
    <property type="protein sequence ID" value="HIT38218.1"/>
    <property type="molecule type" value="Genomic_DNA"/>
</dbReference>